<evidence type="ECO:0000256" key="1">
    <source>
        <dbReference type="SAM" id="MobiDB-lite"/>
    </source>
</evidence>
<dbReference type="AlphaFoldDB" id="A0A4R3YIY5"/>
<dbReference type="Proteomes" id="UP000295645">
    <property type="component" value="Unassembled WGS sequence"/>
</dbReference>
<reference evidence="2 3" key="1">
    <citation type="submission" date="2019-03" db="EMBL/GenBank/DDBJ databases">
        <title>Above-ground endophytic microbial communities from plants in different locations in the United States.</title>
        <authorList>
            <person name="Frank C."/>
        </authorList>
    </citation>
    <scope>NUCLEOTIDE SEQUENCE [LARGE SCALE GENOMIC DNA]</scope>
    <source>
        <strain evidence="2 3">LP_13_YM</strain>
    </source>
</reference>
<dbReference type="RefSeq" id="WP_132146062.1">
    <property type="nucleotide sequence ID" value="NZ_SMCS01000008.1"/>
</dbReference>
<gene>
    <name evidence="2" type="ORF">EC912_1083</name>
</gene>
<feature type="region of interest" description="Disordered" evidence="1">
    <location>
        <begin position="200"/>
        <end position="221"/>
    </location>
</feature>
<proteinExistence type="predicted"/>
<accession>A0A4R3YIY5</accession>
<evidence type="ECO:0000313" key="3">
    <source>
        <dbReference type="Proteomes" id="UP000295645"/>
    </source>
</evidence>
<sequence>MKRARGFSLMEVLAALALLTIVLLGVYSGVRTASRIVRSGDAAIERMDAIRSTQGFLRAELAQALNIGFDRNDDGDPIVFNGDAKTLRFVAPLPGYLGKLGPQLQTISLVDDGHRTLRLEASFALLPPDGGEPKTVGEPEVLLRGIRSGGFAYRGMDDQNQPGDWQETWPDGRRTPSLVRVTLMLNGGTAWPTMDAPLRIDPSATGGPNSLSRGLRGQVIR</sequence>
<dbReference type="EMBL" id="SMCS01000008">
    <property type="protein sequence ID" value="TCV92012.1"/>
    <property type="molecule type" value="Genomic_DNA"/>
</dbReference>
<comment type="caution">
    <text evidence="2">The sequence shown here is derived from an EMBL/GenBank/DDBJ whole genome shotgun (WGS) entry which is preliminary data.</text>
</comment>
<dbReference type="InterPro" id="IPR045584">
    <property type="entry name" value="Pilin-like"/>
</dbReference>
<keyword evidence="3" id="KW-1185">Reference proteome</keyword>
<dbReference type="InterPro" id="IPR012902">
    <property type="entry name" value="N_methyl_site"/>
</dbReference>
<evidence type="ECO:0000313" key="2">
    <source>
        <dbReference type="EMBL" id="TCV92012.1"/>
    </source>
</evidence>
<dbReference type="OrthoDB" id="5801210at2"/>
<dbReference type="Pfam" id="PF07963">
    <property type="entry name" value="N_methyl"/>
    <property type="match status" value="1"/>
</dbReference>
<protein>
    <submittedName>
        <fullName evidence="2">Type II secretion system protein J (GspJ)</fullName>
    </submittedName>
</protein>
<name>A0A4R3YIY5_9GAMM</name>
<organism evidence="2 3">
    <name type="scientific">Luteibacter rhizovicinus</name>
    <dbReference type="NCBI Taxonomy" id="242606"/>
    <lineage>
        <taxon>Bacteria</taxon>
        <taxon>Pseudomonadati</taxon>
        <taxon>Pseudomonadota</taxon>
        <taxon>Gammaproteobacteria</taxon>
        <taxon>Lysobacterales</taxon>
        <taxon>Rhodanobacteraceae</taxon>
        <taxon>Luteibacter</taxon>
    </lineage>
</organism>
<dbReference type="NCBIfam" id="TIGR02532">
    <property type="entry name" value="IV_pilin_GFxxxE"/>
    <property type="match status" value="1"/>
</dbReference>
<dbReference type="SUPFAM" id="SSF54523">
    <property type="entry name" value="Pili subunits"/>
    <property type="match status" value="1"/>
</dbReference>